<evidence type="ECO:0000313" key="1">
    <source>
        <dbReference type="EMBL" id="KAK8382451.1"/>
    </source>
</evidence>
<dbReference type="EMBL" id="JARAKH010000039">
    <property type="protein sequence ID" value="KAK8382450.1"/>
    <property type="molecule type" value="Genomic_DNA"/>
</dbReference>
<accession>A0AAW0T4X8</accession>
<dbReference type="EMBL" id="JARAKH010000039">
    <property type="protein sequence ID" value="KAK8382451.1"/>
    <property type="molecule type" value="Genomic_DNA"/>
</dbReference>
<proteinExistence type="predicted"/>
<dbReference type="AlphaFoldDB" id="A0AAW0T4X8"/>
<protein>
    <submittedName>
        <fullName evidence="1">Uncharacterized protein</fullName>
    </submittedName>
</protein>
<dbReference type="Proteomes" id="UP001487740">
    <property type="component" value="Unassembled WGS sequence"/>
</dbReference>
<evidence type="ECO:0000313" key="2">
    <source>
        <dbReference type="Proteomes" id="UP001487740"/>
    </source>
</evidence>
<gene>
    <name evidence="1" type="ORF">O3P69_015410</name>
</gene>
<comment type="caution">
    <text evidence="1">The sequence shown here is derived from an EMBL/GenBank/DDBJ whole genome shotgun (WGS) entry which is preliminary data.</text>
</comment>
<reference evidence="1 2" key="1">
    <citation type="submission" date="2023-03" db="EMBL/GenBank/DDBJ databases">
        <title>High-quality genome of Scylla paramamosain provides insights in environmental adaptation.</title>
        <authorList>
            <person name="Zhang L."/>
        </authorList>
    </citation>
    <scope>NUCLEOTIDE SEQUENCE [LARGE SCALE GENOMIC DNA]</scope>
    <source>
        <strain evidence="1">LZ_2023a</strain>
        <tissue evidence="1">Muscle</tissue>
    </source>
</reference>
<sequence length="67" mass="7288">MIPRWKKGKEKICDAASHSMAYSCPASSTSTPAVDSVWPSLLRRLGYLFSISSIFRLCVSGMTSMAA</sequence>
<name>A0AAW0T4X8_SCYPA</name>
<keyword evidence="2" id="KW-1185">Reference proteome</keyword>
<organism evidence="1 2">
    <name type="scientific">Scylla paramamosain</name>
    <name type="common">Mud crab</name>
    <dbReference type="NCBI Taxonomy" id="85552"/>
    <lineage>
        <taxon>Eukaryota</taxon>
        <taxon>Metazoa</taxon>
        <taxon>Ecdysozoa</taxon>
        <taxon>Arthropoda</taxon>
        <taxon>Crustacea</taxon>
        <taxon>Multicrustacea</taxon>
        <taxon>Malacostraca</taxon>
        <taxon>Eumalacostraca</taxon>
        <taxon>Eucarida</taxon>
        <taxon>Decapoda</taxon>
        <taxon>Pleocyemata</taxon>
        <taxon>Brachyura</taxon>
        <taxon>Eubrachyura</taxon>
        <taxon>Portunoidea</taxon>
        <taxon>Portunidae</taxon>
        <taxon>Portuninae</taxon>
        <taxon>Scylla</taxon>
    </lineage>
</organism>